<feature type="region of interest" description="Disordered" evidence="2">
    <location>
        <begin position="34"/>
        <end position="55"/>
    </location>
</feature>
<feature type="coiled-coil region" evidence="1">
    <location>
        <begin position="7"/>
        <end position="34"/>
    </location>
</feature>
<dbReference type="AlphaFoldDB" id="E3FT99"/>
<name>E3FT99_STIAD</name>
<keyword evidence="3" id="KW-0812">Transmembrane</keyword>
<dbReference type="STRING" id="378806.STAUR_0509"/>
<feature type="transmembrane region" description="Helical" evidence="3">
    <location>
        <begin position="97"/>
        <end position="118"/>
    </location>
</feature>
<feature type="transmembrane region" description="Helical" evidence="3">
    <location>
        <begin position="224"/>
        <end position="243"/>
    </location>
</feature>
<evidence type="ECO:0000313" key="4">
    <source>
        <dbReference type="EMBL" id="ADO68313.1"/>
    </source>
</evidence>
<feature type="transmembrane region" description="Helical" evidence="3">
    <location>
        <begin position="526"/>
        <end position="544"/>
    </location>
</feature>
<protein>
    <recommendedName>
        <fullName evidence="6">DUF2339 domain-containing protein</fullName>
    </recommendedName>
</protein>
<keyword evidence="3" id="KW-1133">Transmembrane helix</keyword>
<reference evidence="4 5" key="1">
    <citation type="journal article" date="2011" name="Mol. Biol. Evol.">
        <title>Comparative genomic analysis of fruiting body formation in Myxococcales.</title>
        <authorList>
            <person name="Huntley S."/>
            <person name="Hamann N."/>
            <person name="Wegener-Feldbrugge S."/>
            <person name="Treuner-Lange A."/>
            <person name="Kube M."/>
            <person name="Reinhardt R."/>
            <person name="Klages S."/>
            <person name="Muller R."/>
            <person name="Ronning C.M."/>
            <person name="Nierman W.C."/>
            <person name="Sogaard-Andersen L."/>
        </authorList>
    </citation>
    <scope>NUCLEOTIDE SEQUENCE [LARGE SCALE GENOMIC DNA]</scope>
    <source>
        <strain evidence="4 5">DW4/3-1</strain>
    </source>
</reference>
<keyword evidence="1" id="KW-0175">Coiled coil</keyword>
<feature type="transmembrane region" description="Helical" evidence="3">
    <location>
        <begin position="471"/>
        <end position="492"/>
    </location>
</feature>
<dbReference type="HOGENOM" id="CLU_014077_1_0_7"/>
<organism evidence="4 5">
    <name type="scientific">Stigmatella aurantiaca (strain DW4/3-1)</name>
    <dbReference type="NCBI Taxonomy" id="378806"/>
    <lineage>
        <taxon>Bacteria</taxon>
        <taxon>Pseudomonadati</taxon>
        <taxon>Myxococcota</taxon>
        <taxon>Myxococcia</taxon>
        <taxon>Myxococcales</taxon>
        <taxon>Cystobacterineae</taxon>
        <taxon>Archangiaceae</taxon>
        <taxon>Stigmatella</taxon>
    </lineage>
</organism>
<feature type="transmembrane region" description="Helical" evidence="3">
    <location>
        <begin position="368"/>
        <end position="385"/>
    </location>
</feature>
<dbReference type="OrthoDB" id="5491472at2"/>
<evidence type="ECO:0000256" key="2">
    <source>
        <dbReference type="SAM" id="MobiDB-lite"/>
    </source>
</evidence>
<feature type="transmembrane region" description="Helical" evidence="3">
    <location>
        <begin position="499"/>
        <end position="520"/>
    </location>
</feature>
<evidence type="ECO:0000256" key="1">
    <source>
        <dbReference type="SAM" id="Coils"/>
    </source>
</evidence>
<dbReference type="InterPro" id="IPR019286">
    <property type="entry name" value="DUF2339_TM"/>
</dbReference>
<feature type="transmembrane region" description="Helical" evidence="3">
    <location>
        <begin position="345"/>
        <end position="362"/>
    </location>
</feature>
<dbReference type="EMBL" id="CP002271">
    <property type="protein sequence ID" value="ADO68313.1"/>
    <property type="molecule type" value="Genomic_DNA"/>
</dbReference>
<proteinExistence type="predicted"/>
<gene>
    <name evidence="4" type="ordered locus">STAUR_0509</name>
</gene>
<evidence type="ECO:0000313" key="5">
    <source>
        <dbReference type="Proteomes" id="UP000001351"/>
    </source>
</evidence>
<feature type="transmembrane region" description="Helical" evidence="3">
    <location>
        <begin position="124"/>
        <end position="145"/>
    </location>
</feature>
<feature type="transmembrane region" description="Helical" evidence="3">
    <location>
        <begin position="157"/>
        <end position="175"/>
    </location>
</feature>
<feature type="transmembrane region" description="Helical" evidence="3">
    <location>
        <begin position="71"/>
        <end position="90"/>
    </location>
</feature>
<evidence type="ECO:0000256" key="3">
    <source>
        <dbReference type="SAM" id="Phobius"/>
    </source>
</evidence>
<feature type="transmembrane region" description="Helical" evidence="3">
    <location>
        <begin position="195"/>
        <end position="217"/>
    </location>
</feature>
<feature type="transmembrane region" description="Helical" evidence="3">
    <location>
        <begin position="258"/>
        <end position="278"/>
    </location>
</feature>
<dbReference type="eggNOG" id="COG5373">
    <property type="taxonomic scope" value="Bacteria"/>
</dbReference>
<dbReference type="Pfam" id="PF10101">
    <property type="entry name" value="DUF2339"/>
    <property type="match status" value="2"/>
</dbReference>
<dbReference type="KEGG" id="sur:STAUR_0509"/>
<evidence type="ECO:0008006" key="6">
    <source>
        <dbReference type="Google" id="ProtNLM"/>
    </source>
</evidence>
<accession>E3FT99</accession>
<keyword evidence="3" id="KW-0472">Membrane</keyword>
<feature type="transmembrane region" description="Helical" evidence="3">
    <location>
        <begin position="311"/>
        <end position="333"/>
    </location>
</feature>
<keyword evidence="5" id="KW-1185">Reference proteome</keyword>
<feature type="transmembrane region" description="Helical" evidence="3">
    <location>
        <begin position="392"/>
        <end position="408"/>
    </location>
</feature>
<feature type="transmembrane region" description="Helical" evidence="3">
    <location>
        <begin position="285"/>
        <end position="305"/>
    </location>
</feature>
<dbReference type="RefSeq" id="WP_013374191.1">
    <property type="nucleotide sequence ID" value="NC_014623.1"/>
</dbReference>
<dbReference type="PANTHER" id="PTHR38434">
    <property type="entry name" value="BLL2549 PROTEIN"/>
    <property type="match status" value="1"/>
</dbReference>
<dbReference type="Proteomes" id="UP000001351">
    <property type="component" value="Chromosome"/>
</dbReference>
<sequence length="551" mass="58867">MNAEEEQGELRERVQRLEQLVTLLETRLHHLEGAGLRAPSTPPLTEASGPSVPVPGAEPRADLEAHLGTYWLSRLGIVALITGIAYLITYRFGELGMLVRVVLGYMLSAGLGALGLWISRRSLLFGRIVFGGGLALAYFVTYALHFIPSVRVIDNQVLALVLLAAFVLGIVVTAQRMHSETVAGIALFLGLHTGMLSDVTAFTLLSTTLLAMGALFFLVKNRWVIVPLSSLVSVYSTHTLWAVRAPGLAPGAPDTGRLLLSLSFLALYFLLFSVALLARPRELSARACLAFVSLNWVGLLALGAYEVQTRSAPHLFTFLLVTALAQGAGALVARWRQAPPPLLHAYLALGAITLALAMPAHFSATPLVVSWLVTGTGVGLAARALASPALRGLSVAILLVGLAAAQLTGTRPSALFAAAFACFLLVERLGEFRPAWLPPPEVFRGHGLLQALCAGGAGLSLVWLVGQEMPAGLITLGWALTASGMFAVGFAFHERRYRFVGIAGLALALGRLLLVDLSRLPTDQRVITFILLGVLLLLISYTYTRLKERKG</sequence>
<dbReference type="PANTHER" id="PTHR38434:SF1">
    <property type="entry name" value="BLL2549 PROTEIN"/>
    <property type="match status" value="1"/>
</dbReference>